<keyword evidence="4" id="KW-0456">Lyase</keyword>
<dbReference type="GO" id="GO:0005737">
    <property type="term" value="C:cytoplasm"/>
    <property type="evidence" value="ECO:0007669"/>
    <property type="project" value="InterPro"/>
</dbReference>
<dbReference type="Proteomes" id="UP000030125">
    <property type="component" value="Unassembled WGS sequence"/>
</dbReference>
<dbReference type="GO" id="GO:0009264">
    <property type="term" value="P:deoxyribonucleotide catabolic process"/>
    <property type="evidence" value="ECO:0007669"/>
    <property type="project" value="UniProtKB-UniRule"/>
</dbReference>
<dbReference type="NCBIfam" id="TIGR00126">
    <property type="entry name" value="deoC"/>
    <property type="match status" value="1"/>
</dbReference>
<dbReference type="InterPro" id="IPR002915">
    <property type="entry name" value="DeoC/FbaB/LacD_aldolase"/>
</dbReference>
<dbReference type="RefSeq" id="WP_036850369.1">
    <property type="nucleotide sequence ID" value="NZ_FUWL01000016.1"/>
</dbReference>
<dbReference type="PIRSF" id="PIRSF001357">
    <property type="entry name" value="DeoC"/>
    <property type="match status" value="1"/>
</dbReference>
<dbReference type="PANTHER" id="PTHR10889:SF3">
    <property type="entry name" value="DEOXYRIBOSE-PHOSPHATE ALDOLASE"/>
    <property type="match status" value="1"/>
</dbReference>
<dbReference type="PANTHER" id="PTHR10889">
    <property type="entry name" value="DEOXYRIBOSE-PHOSPHATE ALDOLASE"/>
    <property type="match status" value="1"/>
</dbReference>
<dbReference type="AlphaFoldDB" id="A0A0A2EVK9"/>
<dbReference type="EC" id="4.1.2.4" evidence="3 7"/>
<dbReference type="EMBL" id="FUWL01000016">
    <property type="protein sequence ID" value="SJZ71763.1"/>
    <property type="molecule type" value="Genomic_DNA"/>
</dbReference>
<dbReference type="Gene3D" id="3.20.20.70">
    <property type="entry name" value="Aldolase class I"/>
    <property type="match status" value="1"/>
</dbReference>
<dbReference type="EMBL" id="JQJD01000005">
    <property type="protein sequence ID" value="KGN82921.1"/>
    <property type="molecule type" value="Genomic_DNA"/>
</dbReference>
<evidence type="ECO:0000256" key="2">
    <source>
        <dbReference type="ARBA" id="ARBA00009473"/>
    </source>
</evidence>
<dbReference type="CDD" id="cd00959">
    <property type="entry name" value="DeoC"/>
    <property type="match status" value="1"/>
</dbReference>
<keyword evidence="5" id="KW-0704">Schiff base</keyword>
<evidence type="ECO:0000256" key="3">
    <source>
        <dbReference type="ARBA" id="ARBA00012515"/>
    </source>
</evidence>
<dbReference type="STRING" id="36874.HQ34_07085"/>
<evidence type="ECO:0000256" key="7">
    <source>
        <dbReference type="NCBIfam" id="TIGR00126"/>
    </source>
</evidence>
<proteinExistence type="inferred from homology"/>
<dbReference type="GO" id="GO:0004139">
    <property type="term" value="F:deoxyribose-phosphate aldolase activity"/>
    <property type="evidence" value="ECO:0007669"/>
    <property type="project" value="UniProtKB-UniRule"/>
</dbReference>
<organism evidence="8 10">
    <name type="scientific">Porphyromonas cangingivalis</name>
    <dbReference type="NCBI Taxonomy" id="36874"/>
    <lineage>
        <taxon>Bacteria</taxon>
        <taxon>Pseudomonadati</taxon>
        <taxon>Bacteroidota</taxon>
        <taxon>Bacteroidia</taxon>
        <taxon>Bacteroidales</taxon>
        <taxon>Porphyromonadaceae</taxon>
        <taxon>Porphyromonas</taxon>
    </lineage>
</organism>
<evidence type="ECO:0000313" key="9">
    <source>
        <dbReference type="EMBL" id="SJZ71763.1"/>
    </source>
</evidence>
<sequence>MINMKSKFQEAFEGFSPVLSDEQIKAEIQKIIDKHYDSLNNKDSIKLIHSCVDLTSLNPTDHVDHIYNFVKQVNELDETNPTIPPVAAICVYPNFVKTVKDALMVQDVAIACVSGAFPSSQSFLETKIVETGLAVADGADEVDIVLHLGNFLAGNYQEVADEIQEIKAACKGKKLKVILETGALKKAENIQRASILSLFCDADFIKTSTGKEYPGASLEAAYVMCQVLKEYDAKYGIKRGLKVSGGIRTTEEAIKYLCIVKEILGDEWMNNKLFRVGASSLVTDLQKRLD</sequence>
<keyword evidence="10" id="KW-1185">Reference proteome</keyword>
<evidence type="ECO:0000313" key="10">
    <source>
        <dbReference type="Proteomes" id="UP000030125"/>
    </source>
</evidence>
<name>A0A0A2EVK9_PORCN</name>
<dbReference type="OrthoDB" id="9778711at2"/>
<reference evidence="8 10" key="1">
    <citation type="submission" date="2014-08" db="EMBL/GenBank/DDBJ databases">
        <title>Porphyromonas cangingivalis strain:COT-109_OH1386 Genome sequencing.</title>
        <authorList>
            <person name="Wallis C."/>
            <person name="Deusch O."/>
            <person name="O'Flynn C."/>
            <person name="Davis I."/>
            <person name="Jospin G."/>
            <person name="Darling A.E."/>
            <person name="Coil D.A."/>
            <person name="Alexiev A."/>
            <person name="Horsfall A."/>
            <person name="Kirkwood N."/>
            <person name="Harris S."/>
            <person name="Eisen J.A."/>
        </authorList>
    </citation>
    <scope>NUCLEOTIDE SEQUENCE [LARGE SCALE GENOMIC DNA]</scope>
    <source>
        <strain evidence="10">COT-109 OH1386</strain>
        <strain evidence="8">COT-109_OH1386</strain>
    </source>
</reference>
<reference evidence="9 11" key="2">
    <citation type="submission" date="2017-02" db="EMBL/GenBank/DDBJ databases">
        <authorList>
            <person name="Peterson S.W."/>
        </authorList>
    </citation>
    <scope>NUCLEOTIDE SEQUENCE [LARGE SCALE GENOMIC DNA]</scope>
    <source>
        <strain evidence="9 11">ATCC 700135</strain>
    </source>
</reference>
<dbReference type="SUPFAM" id="SSF51569">
    <property type="entry name" value="Aldolase"/>
    <property type="match status" value="1"/>
</dbReference>
<dbReference type="SMART" id="SM01133">
    <property type="entry name" value="DeoC"/>
    <property type="match status" value="1"/>
</dbReference>
<gene>
    <name evidence="8" type="ORF">HQ35_01565</name>
    <name evidence="9" type="ORF">SAMN02745205_01714</name>
</gene>
<evidence type="ECO:0000256" key="1">
    <source>
        <dbReference type="ARBA" id="ARBA00004816"/>
    </source>
</evidence>
<dbReference type="InterPro" id="IPR011343">
    <property type="entry name" value="DeoC"/>
</dbReference>
<protein>
    <recommendedName>
        <fullName evidence="3 7">Deoxyribose-phosphate aldolase</fullName>
        <ecNumber evidence="3 7">4.1.2.4</ecNumber>
    </recommendedName>
</protein>
<evidence type="ECO:0000256" key="6">
    <source>
        <dbReference type="ARBA" id="ARBA00048791"/>
    </source>
</evidence>
<dbReference type="Proteomes" id="UP000189956">
    <property type="component" value="Unassembled WGS sequence"/>
</dbReference>
<dbReference type="GO" id="GO:0016052">
    <property type="term" value="P:carbohydrate catabolic process"/>
    <property type="evidence" value="ECO:0007669"/>
    <property type="project" value="TreeGrafter"/>
</dbReference>
<comment type="similarity">
    <text evidence="2">Belongs to the DeoC/FbaB aldolase family. DeoC type 2 subfamily.</text>
</comment>
<evidence type="ECO:0000256" key="5">
    <source>
        <dbReference type="ARBA" id="ARBA00023270"/>
    </source>
</evidence>
<evidence type="ECO:0000313" key="8">
    <source>
        <dbReference type="EMBL" id="KGN82921.1"/>
    </source>
</evidence>
<evidence type="ECO:0000313" key="11">
    <source>
        <dbReference type="Proteomes" id="UP000189956"/>
    </source>
</evidence>
<dbReference type="Pfam" id="PF01791">
    <property type="entry name" value="DeoC"/>
    <property type="match status" value="1"/>
</dbReference>
<evidence type="ECO:0000256" key="4">
    <source>
        <dbReference type="ARBA" id="ARBA00023239"/>
    </source>
</evidence>
<dbReference type="eggNOG" id="COG0274">
    <property type="taxonomic scope" value="Bacteria"/>
</dbReference>
<comment type="catalytic activity">
    <reaction evidence="6">
        <text>2-deoxy-D-ribose 5-phosphate = D-glyceraldehyde 3-phosphate + acetaldehyde</text>
        <dbReference type="Rhea" id="RHEA:12821"/>
        <dbReference type="ChEBI" id="CHEBI:15343"/>
        <dbReference type="ChEBI" id="CHEBI:59776"/>
        <dbReference type="ChEBI" id="CHEBI:62877"/>
        <dbReference type="EC" id="4.1.2.4"/>
    </reaction>
</comment>
<comment type="pathway">
    <text evidence="1">Carbohydrate degradation; 2-deoxy-D-ribose 1-phosphate degradation; D-glyceraldehyde 3-phosphate and acetaldehyde from 2-deoxy-alpha-D-ribose 1-phosphate: step 2/2.</text>
</comment>
<dbReference type="InterPro" id="IPR013785">
    <property type="entry name" value="Aldolase_TIM"/>
</dbReference>
<accession>A0A0A2EVK9</accession>